<gene>
    <name evidence="1" type="ORF">B0T18DRAFT_80258</name>
</gene>
<dbReference type="EMBL" id="JAUKUD010000002">
    <property type="protein sequence ID" value="KAK0751947.1"/>
    <property type="molecule type" value="Genomic_DNA"/>
</dbReference>
<keyword evidence="2" id="KW-1185">Reference proteome</keyword>
<name>A0AA40F610_9PEZI</name>
<proteinExistence type="predicted"/>
<dbReference type="Proteomes" id="UP001172155">
    <property type="component" value="Unassembled WGS sequence"/>
</dbReference>
<dbReference type="AlphaFoldDB" id="A0AA40F610"/>
<reference evidence="1" key="1">
    <citation type="submission" date="2023-06" db="EMBL/GenBank/DDBJ databases">
        <title>Genome-scale phylogeny and comparative genomics of the fungal order Sordariales.</title>
        <authorList>
            <consortium name="Lawrence Berkeley National Laboratory"/>
            <person name="Hensen N."/>
            <person name="Bonometti L."/>
            <person name="Westerberg I."/>
            <person name="Brannstrom I.O."/>
            <person name="Guillou S."/>
            <person name="Cros-Aarteil S."/>
            <person name="Calhoun S."/>
            <person name="Haridas S."/>
            <person name="Kuo A."/>
            <person name="Mondo S."/>
            <person name="Pangilinan J."/>
            <person name="Riley R."/>
            <person name="LaButti K."/>
            <person name="Andreopoulos B."/>
            <person name="Lipzen A."/>
            <person name="Chen C."/>
            <person name="Yanf M."/>
            <person name="Daum C."/>
            <person name="Ng V."/>
            <person name="Clum A."/>
            <person name="Steindorff A."/>
            <person name="Ohm R."/>
            <person name="Martin F."/>
            <person name="Silar P."/>
            <person name="Natvig D."/>
            <person name="Lalanne C."/>
            <person name="Gautier V."/>
            <person name="Ament-velasquez S.L."/>
            <person name="Kruys A."/>
            <person name="Hutchinson M.I."/>
            <person name="Powell A.J."/>
            <person name="Barry K."/>
            <person name="Miller A.N."/>
            <person name="Grigoriev I.V."/>
            <person name="Debuchy R."/>
            <person name="Gladieux P."/>
            <person name="Thoren M.H."/>
            <person name="Johannesson H."/>
        </authorList>
    </citation>
    <scope>NUCLEOTIDE SEQUENCE</scope>
    <source>
        <strain evidence="1">SMH3187-1</strain>
    </source>
</reference>
<evidence type="ECO:0000313" key="1">
    <source>
        <dbReference type="EMBL" id="KAK0751947.1"/>
    </source>
</evidence>
<organism evidence="1 2">
    <name type="scientific">Schizothecium vesticola</name>
    <dbReference type="NCBI Taxonomy" id="314040"/>
    <lineage>
        <taxon>Eukaryota</taxon>
        <taxon>Fungi</taxon>
        <taxon>Dikarya</taxon>
        <taxon>Ascomycota</taxon>
        <taxon>Pezizomycotina</taxon>
        <taxon>Sordariomycetes</taxon>
        <taxon>Sordariomycetidae</taxon>
        <taxon>Sordariales</taxon>
        <taxon>Schizotheciaceae</taxon>
        <taxon>Schizothecium</taxon>
    </lineage>
</organism>
<sequence>MAVATAARRLIQSRRIKHCRHAPPAILFRQCFLSHRISSLGHDVHDDTYLLMRVWHSGVSGPVCFLLRSATPSSSRLLWNCDFLCRYPEPRLWGSSGNSLIGTFCGARRASLRRAPGTAARGRGCLFAAVGCRRKMSGEGPGGCLNFGILILGTQDVFGAATENGRLGWRDLESDLEFGWRRYGNRLSRAESRARSDGLGPGEGGWWKRKPGVVLS</sequence>
<accession>A0AA40F610</accession>
<comment type="caution">
    <text evidence="1">The sequence shown here is derived from an EMBL/GenBank/DDBJ whole genome shotgun (WGS) entry which is preliminary data.</text>
</comment>
<evidence type="ECO:0000313" key="2">
    <source>
        <dbReference type="Proteomes" id="UP001172155"/>
    </source>
</evidence>
<protein>
    <submittedName>
        <fullName evidence="1">Uncharacterized protein</fullName>
    </submittedName>
</protein>